<reference evidence="1 2" key="1">
    <citation type="journal article" date="2014" name="PLoS ONE">
        <title>Global Analysis of Gene Expression Profiles in Physic Nut (Jatropha curcas L.) Seedlings Exposed to Salt Stress.</title>
        <authorList>
            <person name="Zhang L."/>
            <person name="Zhang C."/>
            <person name="Wu P."/>
            <person name="Chen Y."/>
            <person name="Li M."/>
            <person name="Jiang H."/>
            <person name="Wu G."/>
        </authorList>
    </citation>
    <scope>NUCLEOTIDE SEQUENCE [LARGE SCALE GENOMIC DNA]</scope>
    <source>
        <strain evidence="2">cv. GZQX0401</strain>
        <tissue evidence="1">Young leaves</tissue>
    </source>
</reference>
<dbReference type="Proteomes" id="UP000027138">
    <property type="component" value="Unassembled WGS sequence"/>
</dbReference>
<organism evidence="1 2">
    <name type="scientific">Jatropha curcas</name>
    <name type="common">Barbados nut</name>
    <dbReference type="NCBI Taxonomy" id="180498"/>
    <lineage>
        <taxon>Eukaryota</taxon>
        <taxon>Viridiplantae</taxon>
        <taxon>Streptophyta</taxon>
        <taxon>Embryophyta</taxon>
        <taxon>Tracheophyta</taxon>
        <taxon>Spermatophyta</taxon>
        <taxon>Magnoliopsida</taxon>
        <taxon>eudicotyledons</taxon>
        <taxon>Gunneridae</taxon>
        <taxon>Pentapetalae</taxon>
        <taxon>rosids</taxon>
        <taxon>fabids</taxon>
        <taxon>Malpighiales</taxon>
        <taxon>Euphorbiaceae</taxon>
        <taxon>Crotonoideae</taxon>
        <taxon>Jatropheae</taxon>
        <taxon>Jatropha</taxon>
    </lineage>
</organism>
<name>A0A067K921_JATCU</name>
<keyword evidence="2" id="KW-1185">Reference proteome</keyword>
<accession>A0A067K921</accession>
<protein>
    <submittedName>
        <fullName evidence="1">Uncharacterized protein</fullName>
    </submittedName>
</protein>
<sequence>MTRLGRASLCPAKEKEKRTWHVRAKVHGLGVLTSDLQGEIFPSDCTGVLWDTPWACLSLTLHLIFSFLVAQACYGARFERACLCLLKQNLSFKAHGRVLGHDLGVLSCHLMARAYLLAQPGRADLWSLT</sequence>
<proteinExistence type="predicted"/>
<evidence type="ECO:0000313" key="1">
    <source>
        <dbReference type="EMBL" id="KDP31533.1"/>
    </source>
</evidence>
<gene>
    <name evidence="1" type="ORF">JCGZ_15385</name>
</gene>
<dbReference type="AlphaFoldDB" id="A0A067K921"/>
<dbReference type="EMBL" id="KK914617">
    <property type="protein sequence ID" value="KDP31533.1"/>
    <property type="molecule type" value="Genomic_DNA"/>
</dbReference>
<evidence type="ECO:0000313" key="2">
    <source>
        <dbReference type="Proteomes" id="UP000027138"/>
    </source>
</evidence>